<accession>A0A4Y2BCP9</accession>
<evidence type="ECO:0000313" key="3">
    <source>
        <dbReference type="Proteomes" id="UP000499080"/>
    </source>
</evidence>
<organism evidence="2 3">
    <name type="scientific">Araneus ventricosus</name>
    <name type="common">Orbweaver spider</name>
    <name type="synonym">Epeira ventricosa</name>
    <dbReference type="NCBI Taxonomy" id="182803"/>
    <lineage>
        <taxon>Eukaryota</taxon>
        <taxon>Metazoa</taxon>
        <taxon>Ecdysozoa</taxon>
        <taxon>Arthropoda</taxon>
        <taxon>Chelicerata</taxon>
        <taxon>Arachnida</taxon>
        <taxon>Araneae</taxon>
        <taxon>Araneomorphae</taxon>
        <taxon>Entelegynae</taxon>
        <taxon>Araneoidea</taxon>
        <taxon>Araneidae</taxon>
        <taxon>Araneus</taxon>
    </lineage>
</organism>
<dbReference type="AlphaFoldDB" id="A0A4Y2BCP9"/>
<sequence length="99" mass="11616">MNAMMQKTHQRPRWPSDKVSDSQPDGFQVRNTISLKIRRVLSLLNVKSYVMANVLPLVWRGSLERGFQLRCCPRHLTVVQNYEVRPKRDLVLLQNETLI</sequence>
<dbReference type="EMBL" id="BGPR01082909">
    <property type="protein sequence ID" value="GBL89145.1"/>
    <property type="molecule type" value="Genomic_DNA"/>
</dbReference>
<feature type="region of interest" description="Disordered" evidence="1">
    <location>
        <begin position="1"/>
        <end position="25"/>
    </location>
</feature>
<keyword evidence="3" id="KW-1185">Reference proteome</keyword>
<name>A0A4Y2BCP9_ARAVE</name>
<protein>
    <submittedName>
        <fullName evidence="2">Uncharacterized protein</fullName>
    </submittedName>
</protein>
<comment type="caution">
    <text evidence="2">The sequence shown here is derived from an EMBL/GenBank/DDBJ whole genome shotgun (WGS) entry which is preliminary data.</text>
</comment>
<reference evidence="2 3" key="1">
    <citation type="journal article" date="2019" name="Sci. Rep.">
        <title>Orb-weaving spider Araneus ventricosus genome elucidates the spidroin gene catalogue.</title>
        <authorList>
            <person name="Kono N."/>
            <person name="Nakamura H."/>
            <person name="Ohtoshi R."/>
            <person name="Moran D.A.P."/>
            <person name="Shinohara A."/>
            <person name="Yoshida Y."/>
            <person name="Fujiwara M."/>
            <person name="Mori M."/>
            <person name="Tomita M."/>
            <person name="Arakawa K."/>
        </authorList>
    </citation>
    <scope>NUCLEOTIDE SEQUENCE [LARGE SCALE GENOMIC DNA]</scope>
</reference>
<gene>
    <name evidence="2" type="ORF">AVEN_14400_1</name>
</gene>
<proteinExistence type="predicted"/>
<evidence type="ECO:0000256" key="1">
    <source>
        <dbReference type="SAM" id="MobiDB-lite"/>
    </source>
</evidence>
<evidence type="ECO:0000313" key="2">
    <source>
        <dbReference type="EMBL" id="GBL89145.1"/>
    </source>
</evidence>
<dbReference type="Proteomes" id="UP000499080">
    <property type="component" value="Unassembled WGS sequence"/>
</dbReference>